<evidence type="ECO:0000256" key="1">
    <source>
        <dbReference type="SAM" id="SignalP"/>
    </source>
</evidence>
<accession>A0A3N4IA95</accession>
<protein>
    <submittedName>
        <fullName evidence="2">Uncharacterized protein</fullName>
    </submittedName>
</protein>
<evidence type="ECO:0000313" key="3">
    <source>
        <dbReference type="Proteomes" id="UP000275078"/>
    </source>
</evidence>
<feature type="signal peptide" evidence="1">
    <location>
        <begin position="1"/>
        <end position="24"/>
    </location>
</feature>
<keyword evidence="1" id="KW-0732">Signal</keyword>
<dbReference type="Proteomes" id="UP000275078">
    <property type="component" value="Unassembled WGS sequence"/>
</dbReference>
<dbReference type="AlphaFoldDB" id="A0A3N4IA95"/>
<keyword evidence="3" id="KW-1185">Reference proteome</keyword>
<name>A0A3N4IA95_ASCIM</name>
<sequence>MKLSQLLSSLAIALLFPYIRVGLTKPVSSSNSGIETSSSIEEPQRDIRQLSLPVTTIQQFDILLEELQPQPGGEPIDFDDPRYAELLDHLRDGSYIGPNQTTSASGTVELNSIPGSSEVRNKNRVGIIYYYGPKCEASNASPSRPDAREFLNIVRKTWATNHCDQDNPYGSRCRTLGKHKGVRFGICGETSDWSIRCEWLFPMWEVLVNQCGNSDGTKVGGQYKTAYKNIYPDSQRWMVNLRVQIF</sequence>
<dbReference type="EMBL" id="ML119682">
    <property type="protein sequence ID" value="RPA81111.1"/>
    <property type="molecule type" value="Genomic_DNA"/>
</dbReference>
<organism evidence="2 3">
    <name type="scientific">Ascobolus immersus RN42</name>
    <dbReference type="NCBI Taxonomy" id="1160509"/>
    <lineage>
        <taxon>Eukaryota</taxon>
        <taxon>Fungi</taxon>
        <taxon>Dikarya</taxon>
        <taxon>Ascomycota</taxon>
        <taxon>Pezizomycotina</taxon>
        <taxon>Pezizomycetes</taxon>
        <taxon>Pezizales</taxon>
        <taxon>Ascobolaceae</taxon>
        <taxon>Ascobolus</taxon>
    </lineage>
</organism>
<proteinExistence type="predicted"/>
<feature type="chain" id="PRO_5018115432" evidence="1">
    <location>
        <begin position="25"/>
        <end position="246"/>
    </location>
</feature>
<reference evidence="2 3" key="1">
    <citation type="journal article" date="2018" name="Nat. Ecol. Evol.">
        <title>Pezizomycetes genomes reveal the molecular basis of ectomycorrhizal truffle lifestyle.</title>
        <authorList>
            <person name="Murat C."/>
            <person name="Payen T."/>
            <person name="Noel B."/>
            <person name="Kuo A."/>
            <person name="Morin E."/>
            <person name="Chen J."/>
            <person name="Kohler A."/>
            <person name="Krizsan K."/>
            <person name="Balestrini R."/>
            <person name="Da Silva C."/>
            <person name="Montanini B."/>
            <person name="Hainaut M."/>
            <person name="Levati E."/>
            <person name="Barry K.W."/>
            <person name="Belfiori B."/>
            <person name="Cichocki N."/>
            <person name="Clum A."/>
            <person name="Dockter R.B."/>
            <person name="Fauchery L."/>
            <person name="Guy J."/>
            <person name="Iotti M."/>
            <person name="Le Tacon F."/>
            <person name="Lindquist E.A."/>
            <person name="Lipzen A."/>
            <person name="Malagnac F."/>
            <person name="Mello A."/>
            <person name="Molinier V."/>
            <person name="Miyauchi S."/>
            <person name="Poulain J."/>
            <person name="Riccioni C."/>
            <person name="Rubini A."/>
            <person name="Sitrit Y."/>
            <person name="Splivallo R."/>
            <person name="Traeger S."/>
            <person name="Wang M."/>
            <person name="Zifcakova L."/>
            <person name="Wipf D."/>
            <person name="Zambonelli A."/>
            <person name="Paolocci F."/>
            <person name="Nowrousian M."/>
            <person name="Ottonello S."/>
            <person name="Baldrian P."/>
            <person name="Spatafora J.W."/>
            <person name="Henrissat B."/>
            <person name="Nagy L.G."/>
            <person name="Aury J.M."/>
            <person name="Wincker P."/>
            <person name="Grigoriev I.V."/>
            <person name="Bonfante P."/>
            <person name="Martin F.M."/>
        </authorList>
    </citation>
    <scope>NUCLEOTIDE SEQUENCE [LARGE SCALE GENOMIC DNA]</scope>
    <source>
        <strain evidence="2 3">RN42</strain>
    </source>
</reference>
<gene>
    <name evidence="2" type="ORF">BJ508DRAFT_326720</name>
</gene>
<evidence type="ECO:0000313" key="2">
    <source>
        <dbReference type="EMBL" id="RPA81111.1"/>
    </source>
</evidence>